<accession>A0AAE1T9J9</accession>
<evidence type="ECO:0000313" key="2">
    <source>
        <dbReference type="Proteomes" id="UP001289374"/>
    </source>
</evidence>
<dbReference type="PANTHER" id="PTHR35218:SF9">
    <property type="entry name" value="ENDONUCLEASE_EXONUCLEASE_PHOSPHATASE DOMAIN-CONTAINING PROTEIN"/>
    <property type="match status" value="1"/>
</dbReference>
<reference evidence="1" key="1">
    <citation type="submission" date="2020-06" db="EMBL/GenBank/DDBJ databases">
        <authorList>
            <person name="Li T."/>
            <person name="Hu X."/>
            <person name="Zhang T."/>
            <person name="Song X."/>
            <person name="Zhang H."/>
            <person name="Dai N."/>
            <person name="Sheng W."/>
            <person name="Hou X."/>
            <person name="Wei L."/>
        </authorList>
    </citation>
    <scope>NUCLEOTIDE SEQUENCE</scope>
    <source>
        <strain evidence="1">K16</strain>
        <tissue evidence="1">Leaf</tissue>
    </source>
</reference>
<protein>
    <recommendedName>
        <fullName evidence="3">Reverse transcriptase</fullName>
    </recommendedName>
</protein>
<evidence type="ECO:0008006" key="3">
    <source>
        <dbReference type="Google" id="ProtNLM"/>
    </source>
</evidence>
<dbReference type="EMBL" id="JACGWL010000379">
    <property type="protein sequence ID" value="KAK4384031.1"/>
    <property type="molecule type" value="Genomic_DNA"/>
</dbReference>
<comment type="caution">
    <text evidence="1">The sequence shown here is derived from an EMBL/GenBank/DDBJ whole genome shotgun (WGS) entry which is preliminary data.</text>
</comment>
<proteinExistence type="predicted"/>
<keyword evidence="2" id="KW-1185">Reference proteome</keyword>
<sequence length="335" mass="38935">MKLLVWNYQGLGSLWIVRVLNKLIRLYNPALVFLSETKCKKQKCKQLKERPWLCARDFNEILCQFEKIGASSPGIKSKSSDPAFLIVSLLIWVNWAISTHGAIITRHLIHSSPGSDHNPLLINLEAGKGPRHRQHQKIFRFGAMWTQSEECEDIVKDNWCGEVEGDAGCRILWRTRRVREELIRWDKERFGHVRRHVRQLEVKLEAYAKDPTSASDNSKRRALRGKLDEFLTRKEILWNARKKKNFITKLRNKDESIDEILRGMPRSVNEEMNEALIQPFSPKEPAFIPGRLITDNVLIAYELNHYLAHKTWGSGHAALKLDLSKAYDCVEWSFL</sequence>
<gene>
    <name evidence="1" type="ORF">Sango_3098700</name>
</gene>
<name>A0AAE1T9J9_9LAMI</name>
<dbReference type="PANTHER" id="PTHR35218">
    <property type="entry name" value="RNASE H DOMAIN-CONTAINING PROTEIN"/>
    <property type="match status" value="1"/>
</dbReference>
<dbReference type="AlphaFoldDB" id="A0AAE1T9J9"/>
<organism evidence="1 2">
    <name type="scientific">Sesamum angolense</name>
    <dbReference type="NCBI Taxonomy" id="2727404"/>
    <lineage>
        <taxon>Eukaryota</taxon>
        <taxon>Viridiplantae</taxon>
        <taxon>Streptophyta</taxon>
        <taxon>Embryophyta</taxon>
        <taxon>Tracheophyta</taxon>
        <taxon>Spermatophyta</taxon>
        <taxon>Magnoliopsida</taxon>
        <taxon>eudicotyledons</taxon>
        <taxon>Gunneridae</taxon>
        <taxon>Pentapetalae</taxon>
        <taxon>asterids</taxon>
        <taxon>lamiids</taxon>
        <taxon>Lamiales</taxon>
        <taxon>Pedaliaceae</taxon>
        <taxon>Sesamum</taxon>
    </lineage>
</organism>
<evidence type="ECO:0000313" key="1">
    <source>
        <dbReference type="EMBL" id="KAK4384031.1"/>
    </source>
</evidence>
<reference evidence="1" key="2">
    <citation type="journal article" date="2024" name="Plant">
        <title>Genomic evolution and insights into agronomic trait innovations of Sesamum species.</title>
        <authorList>
            <person name="Miao H."/>
            <person name="Wang L."/>
            <person name="Qu L."/>
            <person name="Liu H."/>
            <person name="Sun Y."/>
            <person name="Le M."/>
            <person name="Wang Q."/>
            <person name="Wei S."/>
            <person name="Zheng Y."/>
            <person name="Lin W."/>
            <person name="Duan Y."/>
            <person name="Cao H."/>
            <person name="Xiong S."/>
            <person name="Wang X."/>
            <person name="Wei L."/>
            <person name="Li C."/>
            <person name="Ma Q."/>
            <person name="Ju M."/>
            <person name="Zhao R."/>
            <person name="Li G."/>
            <person name="Mu C."/>
            <person name="Tian Q."/>
            <person name="Mei H."/>
            <person name="Zhang T."/>
            <person name="Gao T."/>
            <person name="Zhang H."/>
        </authorList>
    </citation>
    <scope>NUCLEOTIDE SEQUENCE</scope>
    <source>
        <strain evidence="1">K16</strain>
    </source>
</reference>
<dbReference type="Proteomes" id="UP001289374">
    <property type="component" value="Unassembled WGS sequence"/>
</dbReference>
<feature type="non-terminal residue" evidence="1">
    <location>
        <position position="1"/>
    </location>
</feature>